<dbReference type="Pfam" id="PF12849">
    <property type="entry name" value="PBP_like_2"/>
    <property type="match status" value="1"/>
</dbReference>
<feature type="domain" description="Protein kinase" evidence="3">
    <location>
        <begin position="12"/>
        <end position="271"/>
    </location>
</feature>
<dbReference type="AlphaFoldDB" id="A0A1T4MDW2"/>
<reference evidence="6" key="1">
    <citation type="submission" date="2017-02" db="EMBL/GenBank/DDBJ databases">
        <authorList>
            <person name="Varghese N."/>
            <person name="Submissions S."/>
        </authorList>
    </citation>
    <scope>NUCLEOTIDE SEQUENCE [LARGE SCALE GENOMIC DNA]</scope>
    <source>
        <strain evidence="6">ATCC BAA-34</strain>
    </source>
</reference>
<dbReference type="EMBL" id="FUWR01000005">
    <property type="protein sequence ID" value="SJZ65065.1"/>
    <property type="molecule type" value="Genomic_DNA"/>
</dbReference>
<dbReference type="GO" id="GO:0004672">
    <property type="term" value="F:protein kinase activity"/>
    <property type="evidence" value="ECO:0007669"/>
    <property type="project" value="InterPro"/>
</dbReference>
<evidence type="ECO:0000313" key="6">
    <source>
        <dbReference type="Proteomes" id="UP000190102"/>
    </source>
</evidence>
<proteinExistence type="predicted"/>
<dbReference type="Gene3D" id="3.40.190.10">
    <property type="entry name" value="Periplasmic binding protein-like II"/>
    <property type="match status" value="2"/>
</dbReference>
<dbReference type="PANTHER" id="PTHR30570:SF1">
    <property type="entry name" value="PHOSPHATE-BINDING PROTEIN PSTS"/>
    <property type="match status" value="1"/>
</dbReference>
<keyword evidence="1" id="KW-0732">Signal</keyword>
<keyword evidence="2" id="KW-0472">Membrane</keyword>
<dbReference type="InterPro" id="IPR024370">
    <property type="entry name" value="PBP_domain"/>
</dbReference>
<dbReference type="Gene3D" id="1.10.510.10">
    <property type="entry name" value="Transferase(Phosphotransferase) domain 1"/>
    <property type="match status" value="1"/>
</dbReference>
<evidence type="ECO:0000313" key="5">
    <source>
        <dbReference type="EMBL" id="SJZ65065.1"/>
    </source>
</evidence>
<evidence type="ECO:0000256" key="1">
    <source>
        <dbReference type="ARBA" id="ARBA00022729"/>
    </source>
</evidence>
<organism evidence="5 6">
    <name type="scientific">Trichlorobacter thiogenes</name>
    <dbReference type="NCBI Taxonomy" id="115783"/>
    <lineage>
        <taxon>Bacteria</taxon>
        <taxon>Pseudomonadati</taxon>
        <taxon>Thermodesulfobacteriota</taxon>
        <taxon>Desulfuromonadia</taxon>
        <taxon>Geobacterales</taxon>
        <taxon>Geobacteraceae</taxon>
        <taxon>Trichlorobacter</taxon>
    </lineage>
</organism>
<dbReference type="CDD" id="cd14014">
    <property type="entry name" value="STKc_PknB_like"/>
    <property type="match status" value="1"/>
</dbReference>
<dbReference type="Gene3D" id="3.30.200.20">
    <property type="entry name" value="Phosphorylase Kinase, domain 1"/>
    <property type="match status" value="1"/>
</dbReference>
<dbReference type="RefSeq" id="WP_078789510.1">
    <property type="nucleotide sequence ID" value="NZ_FUWR01000005.1"/>
</dbReference>
<gene>
    <name evidence="5" type="ORF">SAMN02745119_01244</name>
</gene>
<dbReference type="Pfam" id="PF00069">
    <property type="entry name" value="Pkinase"/>
    <property type="match status" value="1"/>
</dbReference>
<dbReference type="OrthoDB" id="9805566at2"/>
<accession>A0A1T4MDW2</accession>
<dbReference type="STRING" id="115783.SAMN02745119_01244"/>
<dbReference type="PROSITE" id="PS50011">
    <property type="entry name" value="PROTEIN_KINASE_DOM"/>
    <property type="match status" value="1"/>
</dbReference>
<dbReference type="GO" id="GO:0005524">
    <property type="term" value="F:ATP binding"/>
    <property type="evidence" value="ECO:0007669"/>
    <property type="project" value="InterPro"/>
</dbReference>
<sequence length="734" mass="81151">MQKGEMLYHYRIEGPAPYGKGALLSAEHVLLGKRFLLKSLTSRQPGTESYRERFYNEAKLLAGMVHPNILQATDFFEHNGGFWLVMEYYNGAALDRMIEHNGPFPQHFALHFTIRLLQGLRFAHEKGIVHRGLCTSIILVDRNGGLKISDFGVALLKYGEDLQEVGQGGDAAFMSPEQILNPFTVTPQSDIYAVGMILYNMLAGSLPFQEESAVDTLLNQFDRTIPDIREFAQDTHEELALILHKALEKDPANRYQSSLEFLNALERHRIAMLPSTPANGIADSWFKRRRGLVMSSLVGALLLASSGGYYYNWINSYDIILKLQGSNTIGAELAPSLAEEFLKKNGAVRTRRVPGKNHEELLVEGIMEGRRNRAVEIKAHGSTTAFEGLLANACDIGMSSRRVKDDETKKLSLLGTMTSRANEHILALDGVAVIVNSANPVSRLSLDDTQSLFTGKTPDWKGLTGIAKAAPVHLYARDDKSGTFDTFKSLVLHKQELTKAAKRFEDSVKLSREVSTDPNGIGFIGLPYVKSSKAVAISSGGQPILPTAFTVATEDYSLARRLYLYTPGQPKNPKIRDFVEFALSPEGQAIVEKTGFVPLNVRIGNSYIPTNAPERYRQLASGSDRLSITFKFAADGQLDNKAYRDLDRLVRAMSAKELQGRQLLLFGFTDDAGDTNTSLALSNQRVGQVAQELRSRGIMVAAAEGFGSSLPMADNSTKEGKQRNNRVEIWLAKR</sequence>
<dbReference type="InterPro" id="IPR000719">
    <property type="entry name" value="Prot_kinase_dom"/>
</dbReference>
<keyword evidence="6" id="KW-1185">Reference proteome</keyword>
<dbReference type="InterPro" id="IPR050811">
    <property type="entry name" value="Phosphate_ABC_transporter"/>
</dbReference>
<dbReference type="InterPro" id="IPR011009">
    <property type="entry name" value="Kinase-like_dom_sf"/>
</dbReference>
<dbReference type="InterPro" id="IPR006665">
    <property type="entry name" value="OmpA-like"/>
</dbReference>
<dbReference type="PROSITE" id="PS51123">
    <property type="entry name" value="OMPA_2"/>
    <property type="match status" value="1"/>
</dbReference>
<dbReference type="GO" id="GO:0016020">
    <property type="term" value="C:membrane"/>
    <property type="evidence" value="ECO:0007669"/>
    <property type="project" value="UniProtKB-UniRule"/>
</dbReference>
<evidence type="ECO:0000259" key="3">
    <source>
        <dbReference type="PROSITE" id="PS50011"/>
    </source>
</evidence>
<dbReference type="SUPFAM" id="SSF53850">
    <property type="entry name" value="Periplasmic binding protein-like II"/>
    <property type="match status" value="1"/>
</dbReference>
<evidence type="ECO:0000259" key="4">
    <source>
        <dbReference type="PROSITE" id="PS51123"/>
    </source>
</evidence>
<dbReference type="SUPFAM" id="SSF56112">
    <property type="entry name" value="Protein kinase-like (PK-like)"/>
    <property type="match status" value="1"/>
</dbReference>
<feature type="domain" description="OmpA-like" evidence="4">
    <location>
        <begin position="617"/>
        <end position="734"/>
    </location>
</feature>
<dbReference type="Gene3D" id="3.30.1330.60">
    <property type="entry name" value="OmpA-like domain"/>
    <property type="match status" value="1"/>
</dbReference>
<dbReference type="PANTHER" id="PTHR30570">
    <property type="entry name" value="PERIPLASMIC PHOSPHATE BINDING COMPONENT OF PHOSPHATE ABC TRANSPORTER"/>
    <property type="match status" value="1"/>
</dbReference>
<evidence type="ECO:0000256" key="2">
    <source>
        <dbReference type="PROSITE-ProRule" id="PRU00473"/>
    </source>
</evidence>
<dbReference type="InterPro" id="IPR036737">
    <property type="entry name" value="OmpA-like_sf"/>
</dbReference>
<dbReference type="CDD" id="cd07185">
    <property type="entry name" value="OmpA_C-like"/>
    <property type="match status" value="1"/>
</dbReference>
<dbReference type="CDD" id="cd13653">
    <property type="entry name" value="PBP2_phosphate_like_1"/>
    <property type="match status" value="1"/>
</dbReference>
<protein>
    <submittedName>
        <fullName evidence="5">Phosphate binding protein</fullName>
    </submittedName>
</protein>
<dbReference type="SUPFAM" id="SSF103088">
    <property type="entry name" value="OmpA-like"/>
    <property type="match status" value="1"/>
</dbReference>
<dbReference type="Pfam" id="PF00691">
    <property type="entry name" value="OmpA"/>
    <property type="match status" value="1"/>
</dbReference>
<name>A0A1T4MDW2_9BACT</name>
<dbReference type="Proteomes" id="UP000190102">
    <property type="component" value="Unassembled WGS sequence"/>
</dbReference>